<name>A0A1X6XNJ3_9MICO</name>
<evidence type="ECO:0000313" key="6">
    <source>
        <dbReference type="EMBL" id="SLN00708.1"/>
    </source>
</evidence>
<dbReference type="RefSeq" id="WP_087008957.1">
    <property type="nucleotide sequence ID" value="NZ_FWFF01000020.1"/>
</dbReference>
<keyword evidence="7" id="KW-1185">Reference proteome</keyword>
<sequence>MTEYSGQQLTHALQEAQLTDWHAAEDGLRTRFSTGDFMAGLELVQRIAAVAEDAGHHPDLLLTFPHVEVRLISHDVEAVTDRDLQLARQISELAASAEIEVAPTD</sequence>
<comment type="catalytic activity">
    <reaction evidence="1">
        <text>(4aS,6R)-4a-hydroxy-L-erythro-5,6,7,8-tetrahydrobiopterin = (6R)-L-erythro-6,7-dihydrobiopterin + H2O</text>
        <dbReference type="Rhea" id="RHEA:11920"/>
        <dbReference type="ChEBI" id="CHEBI:15377"/>
        <dbReference type="ChEBI" id="CHEBI:15642"/>
        <dbReference type="ChEBI" id="CHEBI:43120"/>
        <dbReference type="EC" id="4.2.1.96"/>
    </reaction>
</comment>
<reference evidence="7" key="1">
    <citation type="submission" date="2017-02" db="EMBL/GenBank/DDBJ databases">
        <authorList>
            <person name="Dridi B."/>
        </authorList>
    </citation>
    <scope>NUCLEOTIDE SEQUENCE [LARGE SCALE GENOMIC DNA]</scope>
    <source>
        <strain evidence="7">B Co 03.10</strain>
    </source>
</reference>
<accession>A0A1X6XNJ3</accession>
<dbReference type="Proteomes" id="UP000196581">
    <property type="component" value="Unassembled WGS sequence"/>
</dbReference>
<dbReference type="PANTHER" id="PTHR12599:SF0">
    <property type="entry name" value="PTERIN-4-ALPHA-CARBINOLAMINE DEHYDRATASE"/>
    <property type="match status" value="1"/>
</dbReference>
<protein>
    <recommendedName>
        <fullName evidence="4">Putative pterin-4-alpha-carbinolamine dehydratase</fullName>
        <ecNumber evidence="3">4.2.1.96</ecNumber>
    </recommendedName>
</protein>
<keyword evidence="5 6" id="KW-0456">Lyase</keyword>
<dbReference type="EMBL" id="FWFF01000020">
    <property type="protein sequence ID" value="SLN00708.1"/>
    <property type="molecule type" value="Genomic_DNA"/>
</dbReference>
<dbReference type="CDD" id="cd00488">
    <property type="entry name" value="PCD_DCoH"/>
    <property type="match status" value="1"/>
</dbReference>
<dbReference type="NCBIfam" id="NF002017">
    <property type="entry name" value="PRK00823.1-2"/>
    <property type="match status" value="1"/>
</dbReference>
<evidence type="ECO:0000256" key="1">
    <source>
        <dbReference type="ARBA" id="ARBA00001554"/>
    </source>
</evidence>
<organism evidence="6 7">
    <name type="scientific">Brevibacterium yomogidense</name>
    <dbReference type="NCBI Taxonomy" id="946573"/>
    <lineage>
        <taxon>Bacteria</taxon>
        <taxon>Bacillati</taxon>
        <taxon>Actinomycetota</taxon>
        <taxon>Actinomycetes</taxon>
        <taxon>Micrococcales</taxon>
        <taxon>Brevibacteriaceae</taxon>
        <taxon>Brevibacterium</taxon>
    </lineage>
</organism>
<comment type="similarity">
    <text evidence="2">Belongs to the pterin-4-alpha-carbinolamine dehydratase family.</text>
</comment>
<dbReference type="EC" id="4.2.1.96" evidence="3"/>
<dbReference type="InterPro" id="IPR036428">
    <property type="entry name" value="PCD_sf"/>
</dbReference>
<dbReference type="PANTHER" id="PTHR12599">
    <property type="entry name" value="PTERIN-4-ALPHA-CARBINOLAMINE DEHYDRATASE"/>
    <property type="match status" value="1"/>
</dbReference>
<dbReference type="GO" id="GO:0006729">
    <property type="term" value="P:tetrahydrobiopterin biosynthetic process"/>
    <property type="evidence" value="ECO:0007669"/>
    <property type="project" value="InterPro"/>
</dbReference>
<evidence type="ECO:0000256" key="4">
    <source>
        <dbReference type="ARBA" id="ARBA00021735"/>
    </source>
</evidence>
<evidence type="ECO:0000256" key="5">
    <source>
        <dbReference type="ARBA" id="ARBA00023239"/>
    </source>
</evidence>
<proteinExistence type="inferred from homology"/>
<dbReference type="GO" id="GO:0008124">
    <property type="term" value="F:4-alpha-hydroxytetrahydrobiopterin dehydratase activity"/>
    <property type="evidence" value="ECO:0007669"/>
    <property type="project" value="UniProtKB-EC"/>
</dbReference>
<gene>
    <name evidence="6" type="ORF">FM105_13295</name>
</gene>
<evidence type="ECO:0000313" key="7">
    <source>
        <dbReference type="Proteomes" id="UP000196581"/>
    </source>
</evidence>
<evidence type="ECO:0000256" key="2">
    <source>
        <dbReference type="ARBA" id="ARBA00006472"/>
    </source>
</evidence>
<dbReference type="AlphaFoldDB" id="A0A1X6XNJ3"/>
<dbReference type="Pfam" id="PF01329">
    <property type="entry name" value="Pterin_4a"/>
    <property type="match status" value="1"/>
</dbReference>
<dbReference type="SUPFAM" id="SSF55248">
    <property type="entry name" value="PCD-like"/>
    <property type="match status" value="1"/>
</dbReference>
<evidence type="ECO:0000256" key="3">
    <source>
        <dbReference type="ARBA" id="ARBA00013252"/>
    </source>
</evidence>
<dbReference type="InterPro" id="IPR001533">
    <property type="entry name" value="Pterin_deHydtase"/>
</dbReference>
<dbReference type="Gene3D" id="3.30.1360.20">
    <property type="entry name" value="Transcriptional coactivator/pterin dehydratase"/>
    <property type="match status" value="1"/>
</dbReference>